<proteinExistence type="inferred from homology"/>
<dbReference type="Pfam" id="PF02536">
    <property type="entry name" value="mTERF"/>
    <property type="match status" value="1"/>
</dbReference>
<evidence type="ECO:0000256" key="1">
    <source>
        <dbReference type="ARBA" id="ARBA00007692"/>
    </source>
</evidence>
<reference evidence="4" key="2">
    <citation type="submission" date="2018-05" db="EMBL/GenBank/DDBJ databases">
        <title>OmerRS3 (Oryza meridionalis Reference Sequence Version 3).</title>
        <authorList>
            <person name="Zhang J."/>
            <person name="Kudrna D."/>
            <person name="Lee S."/>
            <person name="Talag J."/>
            <person name="Welchert J."/>
            <person name="Wing R.A."/>
        </authorList>
    </citation>
    <scope>NUCLEOTIDE SEQUENCE [LARGE SCALE GENOMIC DNA]</scope>
    <source>
        <strain evidence="4">cv. OR44</strain>
    </source>
</reference>
<accession>A0A0E0CE68</accession>
<dbReference type="EnsemblPlants" id="OMERI02G01270.1">
    <property type="protein sequence ID" value="OMERI02G01270.1"/>
    <property type="gene ID" value="OMERI02G01270"/>
</dbReference>
<dbReference type="AlphaFoldDB" id="A0A0E0CE68"/>
<dbReference type="InterPro" id="IPR003690">
    <property type="entry name" value="MTERF"/>
</dbReference>
<evidence type="ECO:0000256" key="3">
    <source>
        <dbReference type="ARBA" id="ARBA00022946"/>
    </source>
</evidence>
<keyword evidence="2" id="KW-0806">Transcription termination</keyword>
<keyword evidence="5" id="KW-1185">Reference proteome</keyword>
<sequence>MLRLQNHLLPLLRASSSSSSPLHLRRLLPSTVAASTAAARSTTTATPFSMEDYLVDTCGLTAAQALKASKNVSHLKSATKPDAVLAILSGVGLSGVDLATVVAAEPRLLCTKAPSVALRVASLRDRVGLSDPKIASLLLPGGAKGLHTCDMAPRLEFWIPFLGSFEMLLKILKRNNAIVSSSLEKVIKPNIAMLRECGLSVCDIVQMSKTSARVLTFSPERLKVIVQRAEKLRMPGCSWAFKNVVGAVARSNEGIVNARMEFLSSSLGCSMEKLRSAVCKCPQILGLSESKLHSKIEFLVSKVGLEPDYILQRPVLLTYSLEKRLVPRHYVVEVLLVKGLIKRTVDFYGCVCVSNEDFVASTTTNNLIARNGRQVSIIDIMQQLDCFNVAALTSHFMDRYFNSYFPVQNILRGGDYVMLSDSRKSVEHQGFMADLKSMWFNFYPDQVKGFVQHSEKQPQILLSFFFPDEKLHRKIKSSWLRKLGCMVRPAMLLFSLEMMLLFSLEKWLVPRHNVVELLMEKMLT</sequence>
<dbReference type="Gramene" id="OMERI02G01270.1">
    <property type="protein sequence ID" value="OMERI02G01270.1"/>
    <property type="gene ID" value="OMERI02G01270"/>
</dbReference>
<dbReference type="GO" id="GO:0006353">
    <property type="term" value="P:DNA-templated transcription termination"/>
    <property type="evidence" value="ECO:0007669"/>
    <property type="project" value="UniProtKB-KW"/>
</dbReference>
<dbReference type="Gene3D" id="1.25.70.10">
    <property type="entry name" value="Transcription termination factor 3, mitochondrial"/>
    <property type="match status" value="2"/>
</dbReference>
<dbReference type="SMART" id="SM00733">
    <property type="entry name" value="Mterf"/>
    <property type="match status" value="5"/>
</dbReference>
<dbReference type="STRING" id="40149.A0A0E0CE68"/>
<evidence type="ECO:0000256" key="2">
    <source>
        <dbReference type="ARBA" id="ARBA00022472"/>
    </source>
</evidence>
<dbReference type="Proteomes" id="UP000008021">
    <property type="component" value="Chromosome 2"/>
</dbReference>
<keyword evidence="3" id="KW-0809">Transit peptide</keyword>
<organism evidence="4">
    <name type="scientific">Oryza meridionalis</name>
    <dbReference type="NCBI Taxonomy" id="40149"/>
    <lineage>
        <taxon>Eukaryota</taxon>
        <taxon>Viridiplantae</taxon>
        <taxon>Streptophyta</taxon>
        <taxon>Embryophyta</taxon>
        <taxon>Tracheophyta</taxon>
        <taxon>Spermatophyta</taxon>
        <taxon>Magnoliopsida</taxon>
        <taxon>Liliopsida</taxon>
        <taxon>Poales</taxon>
        <taxon>Poaceae</taxon>
        <taxon>BOP clade</taxon>
        <taxon>Oryzoideae</taxon>
        <taxon>Oryzeae</taxon>
        <taxon>Oryzinae</taxon>
        <taxon>Oryza</taxon>
    </lineage>
</organism>
<name>A0A0E0CE68_9ORYZ</name>
<protein>
    <submittedName>
        <fullName evidence="4">Uncharacterized protein</fullName>
    </submittedName>
</protein>
<dbReference type="GO" id="GO:0003676">
    <property type="term" value="F:nucleic acid binding"/>
    <property type="evidence" value="ECO:0007669"/>
    <property type="project" value="InterPro"/>
</dbReference>
<reference evidence="4" key="1">
    <citation type="submission" date="2015-04" db="UniProtKB">
        <authorList>
            <consortium name="EnsemblPlants"/>
        </authorList>
    </citation>
    <scope>IDENTIFICATION</scope>
</reference>
<dbReference type="FunFam" id="1.25.70.10:FF:000001">
    <property type="entry name" value="Mitochondrial transcription termination factor-like"/>
    <property type="match status" value="1"/>
</dbReference>
<dbReference type="HOGENOM" id="CLU_034145_0_0_1"/>
<keyword evidence="2" id="KW-0804">Transcription</keyword>
<keyword evidence="2" id="KW-0805">Transcription regulation</keyword>
<evidence type="ECO:0000313" key="4">
    <source>
        <dbReference type="EnsemblPlants" id="OMERI02G01270.1"/>
    </source>
</evidence>
<dbReference type="PANTHER" id="PTHR13068">
    <property type="entry name" value="CGI-12 PROTEIN-RELATED"/>
    <property type="match status" value="1"/>
</dbReference>
<dbReference type="InterPro" id="IPR038538">
    <property type="entry name" value="MTERF_sf"/>
</dbReference>
<comment type="similarity">
    <text evidence="1">Belongs to the mTERF family.</text>
</comment>
<evidence type="ECO:0000313" key="5">
    <source>
        <dbReference type="Proteomes" id="UP000008021"/>
    </source>
</evidence>
<dbReference type="PANTHER" id="PTHR13068:SF102">
    <property type="entry name" value="OS11G0246100 PROTEIN"/>
    <property type="match status" value="1"/>
</dbReference>